<accession>A0ABD5VI96</accession>
<gene>
    <name evidence="2" type="ORF">ACFQGB_09870</name>
</gene>
<keyword evidence="1" id="KW-0472">Membrane</keyword>
<evidence type="ECO:0000313" key="2">
    <source>
        <dbReference type="EMBL" id="MFC6953169.1"/>
    </source>
</evidence>
<reference evidence="2 3" key="1">
    <citation type="journal article" date="2019" name="Int. J. Syst. Evol. Microbiol.">
        <title>The Global Catalogue of Microorganisms (GCM) 10K type strain sequencing project: providing services to taxonomists for standard genome sequencing and annotation.</title>
        <authorList>
            <consortium name="The Broad Institute Genomics Platform"/>
            <consortium name="The Broad Institute Genome Sequencing Center for Infectious Disease"/>
            <person name="Wu L."/>
            <person name="Ma J."/>
        </authorList>
    </citation>
    <scope>NUCLEOTIDE SEQUENCE [LARGE SCALE GENOMIC DNA]</scope>
    <source>
        <strain evidence="2 3">GX26</strain>
    </source>
</reference>
<feature type="transmembrane region" description="Helical" evidence="1">
    <location>
        <begin position="47"/>
        <end position="68"/>
    </location>
</feature>
<feature type="transmembrane region" description="Helical" evidence="1">
    <location>
        <begin position="162"/>
        <end position="184"/>
    </location>
</feature>
<name>A0ABD5VI96_9EURY</name>
<keyword evidence="1" id="KW-0812">Transmembrane</keyword>
<comment type="caution">
    <text evidence="2">The sequence shown here is derived from an EMBL/GenBank/DDBJ whole genome shotgun (WGS) entry which is preliminary data.</text>
</comment>
<dbReference type="InterPro" id="IPR013833">
    <property type="entry name" value="Cyt_c_oxidase_su3_a-hlx"/>
</dbReference>
<dbReference type="Proteomes" id="UP001596395">
    <property type="component" value="Unassembled WGS sequence"/>
</dbReference>
<sequence length="190" mass="20657">MERRVRRNLREVTAVLSLVSLALVFAAARQAIPGSVLPGAPAWLLSAIPHVNAGISLAAIACIVLGVREARAKRFETHRKYMLAAFGLFVAFLALYLWKVALKGPQSFPGTGVVELAYLGVLAVHMILAIVCIPLLYYVLLLAWTHPVSELPETSHKRVAKVAAPLWLVSFVLGNVVYVLLYLVPAGFYG</sequence>
<feature type="transmembrane region" description="Helical" evidence="1">
    <location>
        <begin position="118"/>
        <end position="141"/>
    </location>
</feature>
<dbReference type="InterPro" id="IPR007352">
    <property type="entry name" value="DUF420"/>
</dbReference>
<dbReference type="Pfam" id="PF04238">
    <property type="entry name" value="DUF420"/>
    <property type="match status" value="1"/>
</dbReference>
<evidence type="ECO:0000256" key="1">
    <source>
        <dbReference type="SAM" id="Phobius"/>
    </source>
</evidence>
<organism evidence="2 3">
    <name type="scientific">Halorubellus litoreus</name>
    <dbReference type="NCBI Taxonomy" id="755308"/>
    <lineage>
        <taxon>Archaea</taxon>
        <taxon>Methanobacteriati</taxon>
        <taxon>Methanobacteriota</taxon>
        <taxon>Stenosarchaea group</taxon>
        <taxon>Halobacteria</taxon>
        <taxon>Halobacteriales</taxon>
        <taxon>Halorubellaceae</taxon>
        <taxon>Halorubellus</taxon>
    </lineage>
</organism>
<feature type="transmembrane region" description="Helical" evidence="1">
    <location>
        <begin position="80"/>
        <end position="98"/>
    </location>
</feature>
<dbReference type="Gene3D" id="1.20.120.80">
    <property type="entry name" value="Cytochrome c oxidase, subunit III, four-helix bundle"/>
    <property type="match status" value="1"/>
</dbReference>
<protein>
    <submittedName>
        <fullName evidence="2">DUF420 domain-containing protein</fullName>
    </submittedName>
</protein>
<dbReference type="RefSeq" id="WP_336350135.1">
    <property type="nucleotide sequence ID" value="NZ_JAZAQL010000002.1"/>
</dbReference>
<dbReference type="EMBL" id="JBHSXN010000002">
    <property type="protein sequence ID" value="MFC6953169.1"/>
    <property type="molecule type" value="Genomic_DNA"/>
</dbReference>
<proteinExistence type="predicted"/>
<dbReference type="PANTHER" id="PTHR37692:SF1">
    <property type="entry name" value="DUF420 DOMAIN-CONTAINING PROTEIN"/>
    <property type="match status" value="1"/>
</dbReference>
<evidence type="ECO:0000313" key="3">
    <source>
        <dbReference type="Proteomes" id="UP001596395"/>
    </source>
</evidence>
<dbReference type="PANTHER" id="PTHR37692">
    <property type="entry name" value="HYPOTHETICAL MEMBRANE SPANNING PROTEIN"/>
    <property type="match status" value="1"/>
</dbReference>
<dbReference type="AlphaFoldDB" id="A0ABD5VI96"/>
<keyword evidence="1" id="KW-1133">Transmembrane helix</keyword>
<keyword evidence="3" id="KW-1185">Reference proteome</keyword>